<name>A0A1Q9DFV0_SYMMI</name>
<keyword evidence="2" id="KW-1185">Reference proteome</keyword>
<organism evidence="1 2">
    <name type="scientific">Symbiodinium microadriaticum</name>
    <name type="common">Dinoflagellate</name>
    <name type="synonym">Zooxanthella microadriatica</name>
    <dbReference type="NCBI Taxonomy" id="2951"/>
    <lineage>
        <taxon>Eukaryota</taxon>
        <taxon>Sar</taxon>
        <taxon>Alveolata</taxon>
        <taxon>Dinophyceae</taxon>
        <taxon>Suessiales</taxon>
        <taxon>Symbiodiniaceae</taxon>
        <taxon>Symbiodinium</taxon>
    </lineage>
</organism>
<sequence length="1032" mass="112717">MATRQMLGPLLRQALGHYLEVVEHELDLSGQLSLTAVKLRKQRAGPASVSGDVGCISARWSWSELLRQPVVLNVTDVNIQICLTESEDSENPSQSPLSAEPGFFGRLKRRLVDQLDLTISSCRISITGLEAVAGASFKRLSVAAVKAGEQAVQLEELELCLGPAETPDSDATDSRSTCLPPPAPIFLRASPRGRALRFAGQRFVDLRGLDLQIDLEAVHVHWTHAQLECLCTVLRNFQDLRDFKDCDSDEFLEVVDCMERPRPRQSWSAWLRSWGQEEQSEEAWELPMEVQKSMEESPVGEADFIFALNIPSVVIAFDDSLEVDLSGHMSFRLHEQDSWNIDMHLTRLALLECAGAERKVRIGGMAGTSDFAIKAESCEKILSVQSPQLDLRVTPSLLRFGLWAQALGTSAPYEPSASDIVDWRVSLHMPLSIEIGEPWHSRMLLLEALFVCDIGGDCSLRSNLLLDGDNVIDEFDLHLRRSDKLLAASDLMCGHCDIRDLVSIVRLVKTIYNFTGITRSPQSQMGPPTEIELQVRTIKLSLSDEDIDLDCEFLCDGMGIGFMQQSDVGIQAEQVCMRVAAAEKERGSLTVVKPVVSASFLESFEAQIDCELYCREPESDDGAVCCPSLKCIYREHTQCEHRAVTLDCRLELISLNTTEAFLQSCRLAMEYAYDHVQAAFFIEPVFLEERPFGLSIEATQTVATAEGPVRWLAGSIVRGMEPPVTALLQDLQNRPLPVVVLFEKPAQICSFTVHVHPFVLNAADFSVQRGVLARLEKADIHFNGFQQSTEASWTELMQKLASHYMAQAATALPKLFCNASIAGLSLFDGTISSAGTSLAFLRFGGTAVPQGALAGTLAKAVASATSSSLEKGRKLRGSEKYQFGDLTRGLASLSWERGVQGTVSTAAEHVYETRAASSTVGASVGGVLLAPLGPAGVTAGMVGGAAAGRKASESAGRRASAFQQSICQTLAEGREVREATRAESHEESQGSGGGYRFGDFTRGLIRAGREARGGESYKLGDLTRGAWSKMKR</sequence>
<dbReference type="OrthoDB" id="426681at2759"/>
<accession>A0A1Q9DFV0</accession>
<proteinExistence type="predicted"/>
<gene>
    <name evidence="1" type="ORF">AK812_SmicGene24067</name>
</gene>
<dbReference type="AlphaFoldDB" id="A0A1Q9DFV0"/>
<evidence type="ECO:0000313" key="2">
    <source>
        <dbReference type="Proteomes" id="UP000186817"/>
    </source>
</evidence>
<dbReference type="EMBL" id="LSRX01000563">
    <property type="protein sequence ID" value="OLP93960.1"/>
    <property type="molecule type" value="Genomic_DNA"/>
</dbReference>
<reference evidence="1 2" key="1">
    <citation type="submission" date="2016-02" db="EMBL/GenBank/DDBJ databases">
        <title>Genome analysis of coral dinoflagellate symbionts highlights evolutionary adaptations to a symbiotic lifestyle.</title>
        <authorList>
            <person name="Aranda M."/>
            <person name="Li Y."/>
            <person name="Liew Y.J."/>
            <person name="Baumgarten S."/>
            <person name="Simakov O."/>
            <person name="Wilson M."/>
            <person name="Piel J."/>
            <person name="Ashoor H."/>
            <person name="Bougouffa S."/>
            <person name="Bajic V.B."/>
            <person name="Ryu T."/>
            <person name="Ravasi T."/>
            <person name="Bayer T."/>
            <person name="Micklem G."/>
            <person name="Kim H."/>
            <person name="Bhak J."/>
            <person name="Lajeunesse T.C."/>
            <person name="Voolstra C.R."/>
        </authorList>
    </citation>
    <scope>NUCLEOTIDE SEQUENCE [LARGE SCALE GENOMIC DNA]</scope>
    <source>
        <strain evidence="1 2">CCMP2467</strain>
    </source>
</reference>
<dbReference type="Proteomes" id="UP000186817">
    <property type="component" value="Unassembled WGS sequence"/>
</dbReference>
<comment type="caution">
    <text evidence="1">The sequence shown here is derived from an EMBL/GenBank/DDBJ whole genome shotgun (WGS) entry which is preliminary data.</text>
</comment>
<evidence type="ECO:0000313" key="1">
    <source>
        <dbReference type="EMBL" id="OLP93960.1"/>
    </source>
</evidence>
<protein>
    <submittedName>
        <fullName evidence="1">Uncharacterized protein</fullName>
    </submittedName>
</protein>